<comment type="caution">
    <text evidence="1">The sequence shown here is derived from an EMBL/GenBank/DDBJ whole genome shotgun (WGS) entry which is preliminary data.</text>
</comment>
<proteinExistence type="predicted"/>
<accession>A0AAD6DY01</accession>
<protein>
    <submittedName>
        <fullName evidence="1">Uncharacterized protein</fullName>
    </submittedName>
</protein>
<sequence length="405" mass="45385">MLIHPQTCILLCIHTIRVVGIISASKRREIVRSFNPHRNASSSITPLQVGNGDFAFGADITGLQTFSRFSIQSSWAWHNFSLPTVENQTSPSDFLGVDWWTYDRLVNYNMPNPAESDISNWLVQNPQRLNMANTGFHFYEYGITEENILNKSQCLDLWEGTIISSFNYKESDVSVQVSCHPDQPVVGIAIKTDLVLSSKLGISLEFPNSDTHKFDAPYVGVWNDTSHSTVTMRIAGNTATFHHKLDNNFNQVGMTWNTDIDMSLNRLNGGSDTLHIVADFSPPNTPRVIPDYNAIVEEYRRWWENYWTSGAFIDLSAARNSSANELQRRIILSQYLVAVNEASYNPPQGLVNNGWYGKFHVSPAVNWSTTALSGQSLETLAAAGKHTEFTPIAYSPSSNQILGHF</sequence>
<evidence type="ECO:0000313" key="2">
    <source>
        <dbReference type="Proteomes" id="UP001216150"/>
    </source>
</evidence>
<keyword evidence="2" id="KW-1185">Reference proteome</keyword>
<evidence type="ECO:0000313" key="1">
    <source>
        <dbReference type="EMBL" id="KAJ5597033.1"/>
    </source>
</evidence>
<dbReference type="InterPro" id="IPR008928">
    <property type="entry name" value="6-hairpin_glycosidase_sf"/>
</dbReference>
<name>A0AAD6DY01_9EURO</name>
<dbReference type="GO" id="GO:0005975">
    <property type="term" value="P:carbohydrate metabolic process"/>
    <property type="evidence" value="ECO:0007669"/>
    <property type="project" value="InterPro"/>
</dbReference>
<reference evidence="1 2" key="1">
    <citation type="journal article" date="2023" name="IMA Fungus">
        <title>Comparative genomic study of the Penicillium genus elucidates a diverse pangenome and 15 lateral gene transfer events.</title>
        <authorList>
            <person name="Petersen C."/>
            <person name="Sorensen T."/>
            <person name="Nielsen M.R."/>
            <person name="Sondergaard T.E."/>
            <person name="Sorensen J.L."/>
            <person name="Fitzpatrick D.A."/>
            <person name="Frisvad J.C."/>
            <person name="Nielsen K.L."/>
        </authorList>
    </citation>
    <scope>NUCLEOTIDE SEQUENCE [LARGE SCALE GENOMIC DNA]</scope>
    <source>
        <strain evidence="1 2">IBT 29057</strain>
    </source>
</reference>
<dbReference type="Proteomes" id="UP001216150">
    <property type="component" value="Unassembled WGS sequence"/>
</dbReference>
<dbReference type="EMBL" id="JAQJAC010000002">
    <property type="protein sequence ID" value="KAJ5597033.1"/>
    <property type="molecule type" value="Genomic_DNA"/>
</dbReference>
<dbReference type="SUPFAM" id="SSF48208">
    <property type="entry name" value="Six-hairpin glycosidases"/>
    <property type="match status" value="1"/>
</dbReference>
<gene>
    <name evidence="1" type="ORF">N7450_003491</name>
</gene>
<dbReference type="AlphaFoldDB" id="A0AAD6DY01"/>
<organism evidence="1 2">
    <name type="scientific">Penicillium hetheringtonii</name>
    <dbReference type="NCBI Taxonomy" id="911720"/>
    <lineage>
        <taxon>Eukaryota</taxon>
        <taxon>Fungi</taxon>
        <taxon>Dikarya</taxon>
        <taxon>Ascomycota</taxon>
        <taxon>Pezizomycotina</taxon>
        <taxon>Eurotiomycetes</taxon>
        <taxon>Eurotiomycetidae</taxon>
        <taxon>Eurotiales</taxon>
        <taxon>Aspergillaceae</taxon>
        <taxon>Penicillium</taxon>
    </lineage>
</organism>